<dbReference type="InterPro" id="IPR038883">
    <property type="entry name" value="AN11006-like"/>
</dbReference>
<evidence type="ECO:0000313" key="2">
    <source>
        <dbReference type="Proteomes" id="UP000800092"/>
    </source>
</evidence>
<keyword evidence="2" id="KW-1185">Reference proteome</keyword>
<sequence length="257" mass="29184">MTLSFLSFPPELRQQIYHYLSPPCSYLLDKSHPKARFYKGFKRMPMYSEPFTIPDWTFNLEFPRVSHPPDYLVSIRMQLALASTCKKLRSEILGELFARYTFSVTGDTDDLSKVNRFLCSIGPANRRALRLIDIQGGAPPAGLSSNSLLLSNFGYRIFVTPSGDVVATTHPSLLPAAIASAKQPFKEEEAFRPDPQEVSILEILLNYQEDFDPDFEIKIRLDPRKFPPVVYYWGYGPPGWELDVPCLKRAVPPSTSQ</sequence>
<dbReference type="EMBL" id="ML991816">
    <property type="protein sequence ID" value="KAF2232427.1"/>
    <property type="molecule type" value="Genomic_DNA"/>
</dbReference>
<dbReference type="Proteomes" id="UP000800092">
    <property type="component" value="Unassembled WGS sequence"/>
</dbReference>
<accession>A0A6A6H3F0</accession>
<dbReference type="AlphaFoldDB" id="A0A6A6H3F0"/>
<evidence type="ECO:0000313" key="1">
    <source>
        <dbReference type="EMBL" id="KAF2232427.1"/>
    </source>
</evidence>
<dbReference type="PANTHER" id="PTHR42085">
    <property type="entry name" value="F-BOX DOMAIN-CONTAINING PROTEIN"/>
    <property type="match status" value="1"/>
</dbReference>
<dbReference type="OrthoDB" id="10616260at2759"/>
<proteinExistence type="predicted"/>
<dbReference type="PANTHER" id="PTHR42085:SF1">
    <property type="entry name" value="F-BOX DOMAIN-CONTAINING PROTEIN"/>
    <property type="match status" value="1"/>
</dbReference>
<name>A0A6A6H3F0_VIRVR</name>
<gene>
    <name evidence="1" type="ORF">EV356DRAFT_253151</name>
</gene>
<protein>
    <recommendedName>
        <fullName evidence="3">F-box domain-containing protein</fullName>
    </recommendedName>
</protein>
<evidence type="ECO:0008006" key="3">
    <source>
        <dbReference type="Google" id="ProtNLM"/>
    </source>
</evidence>
<organism evidence="1 2">
    <name type="scientific">Viridothelium virens</name>
    <name type="common">Speckled blister lichen</name>
    <name type="synonym">Trypethelium virens</name>
    <dbReference type="NCBI Taxonomy" id="1048519"/>
    <lineage>
        <taxon>Eukaryota</taxon>
        <taxon>Fungi</taxon>
        <taxon>Dikarya</taxon>
        <taxon>Ascomycota</taxon>
        <taxon>Pezizomycotina</taxon>
        <taxon>Dothideomycetes</taxon>
        <taxon>Dothideomycetes incertae sedis</taxon>
        <taxon>Trypetheliales</taxon>
        <taxon>Trypetheliaceae</taxon>
        <taxon>Viridothelium</taxon>
    </lineage>
</organism>
<reference evidence="1" key="1">
    <citation type="journal article" date="2020" name="Stud. Mycol.">
        <title>101 Dothideomycetes genomes: a test case for predicting lifestyles and emergence of pathogens.</title>
        <authorList>
            <person name="Haridas S."/>
            <person name="Albert R."/>
            <person name="Binder M."/>
            <person name="Bloem J."/>
            <person name="Labutti K."/>
            <person name="Salamov A."/>
            <person name="Andreopoulos B."/>
            <person name="Baker S."/>
            <person name="Barry K."/>
            <person name="Bills G."/>
            <person name="Bluhm B."/>
            <person name="Cannon C."/>
            <person name="Castanera R."/>
            <person name="Culley D."/>
            <person name="Daum C."/>
            <person name="Ezra D."/>
            <person name="Gonzalez J."/>
            <person name="Henrissat B."/>
            <person name="Kuo A."/>
            <person name="Liang C."/>
            <person name="Lipzen A."/>
            <person name="Lutzoni F."/>
            <person name="Magnuson J."/>
            <person name="Mondo S."/>
            <person name="Nolan M."/>
            <person name="Ohm R."/>
            <person name="Pangilinan J."/>
            <person name="Park H.-J."/>
            <person name="Ramirez L."/>
            <person name="Alfaro M."/>
            <person name="Sun H."/>
            <person name="Tritt A."/>
            <person name="Yoshinaga Y."/>
            <person name="Zwiers L.-H."/>
            <person name="Turgeon B."/>
            <person name="Goodwin S."/>
            <person name="Spatafora J."/>
            <person name="Crous P."/>
            <person name="Grigoriev I."/>
        </authorList>
    </citation>
    <scope>NUCLEOTIDE SEQUENCE</scope>
    <source>
        <strain evidence="1">Tuck. ex Michener</strain>
    </source>
</reference>